<feature type="chain" id="PRO_5042479907" description="Carboxypeptidase regulatory-like domain-containing protein" evidence="1">
    <location>
        <begin position="25"/>
        <end position="361"/>
    </location>
</feature>
<name>A0AAJ2YSD9_ACIHA</name>
<dbReference type="EMBL" id="WTTO01000004">
    <property type="protein sequence ID" value="NAR72347.1"/>
    <property type="molecule type" value="Genomic_DNA"/>
</dbReference>
<keyword evidence="1" id="KW-0732">Signal</keyword>
<dbReference type="Proteomes" id="UP000451048">
    <property type="component" value="Unassembled WGS sequence"/>
</dbReference>
<gene>
    <name evidence="2" type="ORF">GPS52_02365</name>
</gene>
<evidence type="ECO:0000313" key="2">
    <source>
        <dbReference type="EMBL" id="NAR72347.1"/>
    </source>
</evidence>
<dbReference type="AlphaFoldDB" id="A0AAJ2YSD9"/>
<organism evidence="2 3">
    <name type="scientific">Acinetobacter haemolyticus</name>
    <dbReference type="NCBI Taxonomy" id="29430"/>
    <lineage>
        <taxon>Bacteria</taxon>
        <taxon>Pseudomonadati</taxon>
        <taxon>Pseudomonadota</taxon>
        <taxon>Gammaproteobacteria</taxon>
        <taxon>Moraxellales</taxon>
        <taxon>Moraxellaceae</taxon>
        <taxon>Acinetobacter</taxon>
    </lineage>
</organism>
<evidence type="ECO:0000313" key="3">
    <source>
        <dbReference type="Proteomes" id="UP000451048"/>
    </source>
</evidence>
<proteinExistence type="predicted"/>
<sequence length="361" mass="40235">MYRTTLIKTIFACVFLSFSCSSFAAPLSISNEDTQVISRSALGAWVLKQDLKQPRMNCAIRFIPLQDSETSFSIFGPTKQSSSATILFQGKNIPTARSPQETRVELVQKKLASTPLKAQILPSQNTGILAVSTGDIHQTLKSMRDAEHDLQLRLNHATIFSLDYDGLALARNAMLDCIAGKTVKTKTLKQATAEIRPLGNSTITGQAFYKGAILAKKQYPPKGSQAVGLIWMTDEFKAWYEQVKRNQKIPEQIPENILKHFMSTRILDDQGHFKFTNLPAGEYILVANFSYEKSVSRTEVVGRTDVYVGNQHIGSNDQIAHWSYVIKEGTSFEKPVTIPKDGDSVNIILDKSQIMCFLVCF</sequence>
<protein>
    <recommendedName>
        <fullName evidence="4">Carboxypeptidase regulatory-like domain-containing protein</fullName>
    </recommendedName>
</protein>
<evidence type="ECO:0000256" key="1">
    <source>
        <dbReference type="SAM" id="SignalP"/>
    </source>
</evidence>
<dbReference type="PROSITE" id="PS51257">
    <property type="entry name" value="PROKAR_LIPOPROTEIN"/>
    <property type="match status" value="1"/>
</dbReference>
<dbReference type="RefSeq" id="WP_161404604.1">
    <property type="nucleotide sequence ID" value="NZ_WTTO01000004.1"/>
</dbReference>
<reference evidence="2 3" key="1">
    <citation type="submission" date="2019-12" db="EMBL/GenBank/DDBJ databases">
        <title>Acinetobacter haemolyticus comparative genomics.</title>
        <authorList>
            <person name="Castro-Jaimes S."/>
            <person name="Bello-Lopez E."/>
            <person name="Velazquez-Acosta C."/>
            <person name="Volkow-Fernandez P."/>
            <person name="Lozano-Zarain P."/>
            <person name="Castillo Ramirez S."/>
            <person name="Cevallos M.A."/>
        </authorList>
    </citation>
    <scope>NUCLEOTIDE SEQUENCE [LARGE SCALE GENOMIC DNA]</scope>
    <source>
        <strain evidence="2 3">AN10</strain>
    </source>
</reference>
<accession>A0AAJ2YSD9</accession>
<comment type="caution">
    <text evidence="2">The sequence shown here is derived from an EMBL/GenBank/DDBJ whole genome shotgun (WGS) entry which is preliminary data.</text>
</comment>
<evidence type="ECO:0008006" key="4">
    <source>
        <dbReference type="Google" id="ProtNLM"/>
    </source>
</evidence>
<feature type="signal peptide" evidence="1">
    <location>
        <begin position="1"/>
        <end position="24"/>
    </location>
</feature>